<evidence type="ECO:0000256" key="2">
    <source>
        <dbReference type="ARBA" id="ARBA00022692"/>
    </source>
</evidence>
<dbReference type="PANTHER" id="PTHR23427:SF2">
    <property type="entry name" value="SURFEIT LOCUS PROTEIN 1"/>
    <property type="match status" value="1"/>
</dbReference>
<evidence type="ECO:0000256" key="3">
    <source>
        <dbReference type="ARBA" id="ARBA00022989"/>
    </source>
</evidence>
<evidence type="ECO:0000256" key="5">
    <source>
        <dbReference type="SAM" id="Phobius"/>
    </source>
</evidence>
<accession>A0A3B0YTY6</accession>
<sequence length="257" mass="29168">MRVGPYKFSPTLVPTLATVLLVGLLMWLGNWQLGRADYKQSERDKRKINTTLPAVALTSSDLNVKKMLGRKTNTTGHFDTKHEAVLAYQKYNGYPGFLVLSPFLIANSDVYVLVIRGWIPQSKGFTELPLIPDAVLGRIKLRGFVDRVPAVGLKTGKPDGQFAKQWPKMLIYADLDWYRKKLGNKFLPYVVKQTHRNSPGLINDWNAFAVQRERMPAEKHWGYALQWFSLAIVLLILYAALNLTRVIPVSENSNKEP</sequence>
<dbReference type="CDD" id="cd06662">
    <property type="entry name" value="SURF1"/>
    <property type="match status" value="1"/>
</dbReference>
<dbReference type="PANTHER" id="PTHR23427">
    <property type="entry name" value="SURFEIT LOCUS PROTEIN"/>
    <property type="match status" value="1"/>
</dbReference>
<dbReference type="AlphaFoldDB" id="A0A3B0YTY6"/>
<evidence type="ECO:0000256" key="4">
    <source>
        <dbReference type="ARBA" id="ARBA00023136"/>
    </source>
</evidence>
<keyword evidence="4 5" id="KW-0472">Membrane</keyword>
<dbReference type="InterPro" id="IPR045214">
    <property type="entry name" value="Surf1/Surf4"/>
</dbReference>
<protein>
    <submittedName>
        <fullName evidence="6">Cytochrome oxidase biogenesis protein Surf1, facilitates heme A insertion</fullName>
    </submittedName>
</protein>
<feature type="transmembrane region" description="Helical" evidence="5">
    <location>
        <begin position="12"/>
        <end position="33"/>
    </location>
</feature>
<dbReference type="InterPro" id="IPR002994">
    <property type="entry name" value="Surf1/Shy1"/>
</dbReference>
<evidence type="ECO:0000256" key="1">
    <source>
        <dbReference type="ARBA" id="ARBA00004370"/>
    </source>
</evidence>
<dbReference type="EMBL" id="UOFL01000256">
    <property type="protein sequence ID" value="VAW82881.1"/>
    <property type="molecule type" value="Genomic_DNA"/>
</dbReference>
<gene>
    <name evidence="6" type="ORF">MNBD_GAMMA12-1894</name>
</gene>
<dbReference type="PROSITE" id="PS50895">
    <property type="entry name" value="SURF1"/>
    <property type="match status" value="1"/>
</dbReference>
<evidence type="ECO:0000313" key="6">
    <source>
        <dbReference type="EMBL" id="VAW82881.1"/>
    </source>
</evidence>
<feature type="transmembrane region" description="Helical" evidence="5">
    <location>
        <begin position="221"/>
        <end position="241"/>
    </location>
</feature>
<name>A0A3B0YTY6_9ZZZZ</name>
<dbReference type="GO" id="GO:0016020">
    <property type="term" value="C:membrane"/>
    <property type="evidence" value="ECO:0007669"/>
    <property type="project" value="UniProtKB-SubCell"/>
</dbReference>
<proteinExistence type="predicted"/>
<dbReference type="Pfam" id="PF02104">
    <property type="entry name" value="SURF1"/>
    <property type="match status" value="1"/>
</dbReference>
<organism evidence="6">
    <name type="scientific">hydrothermal vent metagenome</name>
    <dbReference type="NCBI Taxonomy" id="652676"/>
    <lineage>
        <taxon>unclassified sequences</taxon>
        <taxon>metagenomes</taxon>
        <taxon>ecological metagenomes</taxon>
    </lineage>
</organism>
<keyword evidence="2 5" id="KW-0812">Transmembrane</keyword>
<keyword evidence="3 5" id="KW-1133">Transmembrane helix</keyword>
<reference evidence="6" key="1">
    <citation type="submission" date="2018-06" db="EMBL/GenBank/DDBJ databases">
        <authorList>
            <person name="Zhirakovskaya E."/>
        </authorList>
    </citation>
    <scope>NUCLEOTIDE SEQUENCE</scope>
</reference>
<comment type="subcellular location">
    <subcellularLocation>
        <location evidence="1">Membrane</location>
    </subcellularLocation>
</comment>